<evidence type="ECO:0000259" key="1">
    <source>
        <dbReference type="Pfam" id="PF13966"/>
    </source>
</evidence>
<keyword evidence="3" id="KW-1185">Reference proteome</keyword>
<dbReference type="InterPro" id="IPR026960">
    <property type="entry name" value="RVT-Znf"/>
</dbReference>
<dbReference type="Proteomes" id="UP001567538">
    <property type="component" value="Unassembled WGS sequence"/>
</dbReference>
<organism evidence="2 3">
    <name type="scientific">Salvia divinorum</name>
    <name type="common">Maria pastora</name>
    <name type="synonym">Diviner's sage</name>
    <dbReference type="NCBI Taxonomy" id="28513"/>
    <lineage>
        <taxon>Eukaryota</taxon>
        <taxon>Viridiplantae</taxon>
        <taxon>Streptophyta</taxon>
        <taxon>Embryophyta</taxon>
        <taxon>Tracheophyta</taxon>
        <taxon>Spermatophyta</taxon>
        <taxon>Magnoliopsida</taxon>
        <taxon>eudicotyledons</taxon>
        <taxon>Gunneridae</taxon>
        <taxon>Pentapetalae</taxon>
        <taxon>asterids</taxon>
        <taxon>lamiids</taxon>
        <taxon>Lamiales</taxon>
        <taxon>Lamiaceae</taxon>
        <taxon>Nepetoideae</taxon>
        <taxon>Mentheae</taxon>
        <taxon>Salviinae</taxon>
        <taxon>Salvia</taxon>
        <taxon>Salvia subgen. Calosphace</taxon>
    </lineage>
</organism>
<protein>
    <recommendedName>
        <fullName evidence="1">Reverse transcriptase zinc-binding domain-containing protein</fullName>
    </recommendedName>
</protein>
<proteinExistence type="predicted"/>
<dbReference type="EMBL" id="JBEAFC010000007">
    <property type="protein sequence ID" value="KAL1549827.1"/>
    <property type="molecule type" value="Genomic_DNA"/>
</dbReference>
<evidence type="ECO:0000313" key="2">
    <source>
        <dbReference type="EMBL" id="KAL1549827.1"/>
    </source>
</evidence>
<evidence type="ECO:0000313" key="3">
    <source>
        <dbReference type="Proteomes" id="UP001567538"/>
    </source>
</evidence>
<dbReference type="AlphaFoldDB" id="A0ABD1H0P7"/>
<feature type="domain" description="Reverse transcriptase zinc-binding" evidence="1">
    <location>
        <begin position="25"/>
        <end position="72"/>
    </location>
</feature>
<gene>
    <name evidence="2" type="ORF">AAHA92_17871</name>
</gene>
<name>A0ABD1H0P7_SALDI</name>
<dbReference type="Pfam" id="PF13966">
    <property type="entry name" value="zf-RVT"/>
    <property type="match status" value="1"/>
</dbReference>
<accession>A0ABD1H0P7</accession>
<reference evidence="2 3" key="1">
    <citation type="submission" date="2024-06" db="EMBL/GenBank/DDBJ databases">
        <title>A chromosome level genome sequence of Diviner's sage (Salvia divinorum).</title>
        <authorList>
            <person name="Ford S.A."/>
            <person name="Ro D.-K."/>
            <person name="Ness R.W."/>
            <person name="Phillips M.A."/>
        </authorList>
    </citation>
    <scope>NUCLEOTIDE SEQUENCE [LARGE SCALE GENOMIC DNA]</scope>
    <source>
        <strain evidence="2">SAF-2024a</strain>
        <tissue evidence="2">Leaf</tissue>
    </source>
</reference>
<sequence length="152" mass="17804">MLNAQSRGEVAYLWAKWNEIKGPVEAYEWFRPKGECKLRPRFVWKDLVPPKYSFTTWQAIKDRLATRGMIVINSIPSAIKWMTKERVTAVIRKARRLTLMTTVSLTWRARNALVHDGTAFELRHVVFEVKKIACATLYSIYQHETMQKYLGV</sequence>
<comment type="caution">
    <text evidence="2">The sequence shown here is derived from an EMBL/GenBank/DDBJ whole genome shotgun (WGS) entry which is preliminary data.</text>
</comment>